<proteinExistence type="predicted"/>
<dbReference type="Proteomes" id="UP000887116">
    <property type="component" value="Unassembled WGS sequence"/>
</dbReference>
<accession>A0A8X6KCL0</accession>
<evidence type="ECO:0000313" key="2">
    <source>
        <dbReference type="Proteomes" id="UP000887116"/>
    </source>
</evidence>
<protein>
    <submittedName>
        <fullName evidence="1">Uncharacterized protein</fullName>
    </submittedName>
</protein>
<keyword evidence="2" id="KW-1185">Reference proteome</keyword>
<sequence length="78" mass="9193">MGNRCLCHHCPLFRFYGIISAFRLRLSEREIFIKTVLKCTCSEVKKQIRGLSQVYFSLRCRIFLLHSCGAPLPSERQW</sequence>
<organism evidence="1 2">
    <name type="scientific">Trichonephila clavata</name>
    <name type="common">Joro spider</name>
    <name type="synonym">Nephila clavata</name>
    <dbReference type="NCBI Taxonomy" id="2740835"/>
    <lineage>
        <taxon>Eukaryota</taxon>
        <taxon>Metazoa</taxon>
        <taxon>Ecdysozoa</taxon>
        <taxon>Arthropoda</taxon>
        <taxon>Chelicerata</taxon>
        <taxon>Arachnida</taxon>
        <taxon>Araneae</taxon>
        <taxon>Araneomorphae</taxon>
        <taxon>Entelegynae</taxon>
        <taxon>Araneoidea</taxon>
        <taxon>Nephilidae</taxon>
        <taxon>Trichonephila</taxon>
    </lineage>
</organism>
<reference evidence="1" key="1">
    <citation type="submission" date="2020-07" db="EMBL/GenBank/DDBJ databases">
        <title>Multicomponent nature underlies the extraordinary mechanical properties of spider dragline silk.</title>
        <authorList>
            <person name="Kono N."/>
            <person name="Nakamura H."/>
            <person name="Mori M."/>
            <person name="Yoshida Y."/>
            <person name="Ohtoshi R."/>
            <person name="Malay A.D."/>
            <person name="Moran D.A.P."/>
            <person name="Tomita M."/>
            <person name="Numata K."/>
            <person name="Arakawa K."/>
        </authorList>
    </citation>
    <scope>NUCLEOTIDE SEQUENCE</scope>
</reference>
<gene>
    <name evidence="1" type="ORF">TNCT_617181</name>
</gene>
<comment type="caution">
    <text evidence="1">The sequence shown here is derived from an EMBL/GenBank/DDBJ whole genome shotgun (WGS) entry which is preliminary data.</text>
</comment>
<dbReference type="AlphaFoldDB" id="A0A8X6KCL0"/>
<evidence type="ECO:0000313" key="1">
    <source>
        <dbReference type="EMBL" id="GFQ69666.1"/>
    </source>
</evidence>
<dbReference type="EMBL" id="BMAO01020764">
    <property type="protein sequence ID" value="GFQ69666.1"/>
    <property type="molecule type" value="Genomic_DNA"/>
</dbReference>
<name>A0A8X6KCL0_TRICU</name>